<reference evidence="8 9" key="1">
    <citation type="submission" date="2019-02" db="EMBL/GenBank/DDBJ databases">
        <title>Genome sequencing of the rare red list fungi Dentipellis fragilis.</title>
        <authorList>
            <person name="Buettner E."/>
            <person name="Kellner H."/>
        </authorList>
    </citation>
    <scope>NUCLEOTIDE SEQUENCE [LARGE SCALE GENOMIC DNA]</scope>
    <source>
        <strain evidence="8 9">DSM 105465</strain>
    </source>
</reference>
<gene>
    <name evidence="8" type="ORF">EVG20_g10392</name>
</gene>
<evidence type="ECO:0000313" key="8">
    <source>
        <dbReference type="EMBL" id="TFY52805.1"/>
    </source>
</evidence>
<evidence type="ECO:0000259" key="6">
    <source>
        <dbReference type="Pfam" id="PF03828"/>
    </source>
</evidence>
<dbReference type="EMBL" id="SEOQ01001247">
    <property type="protein sequence ID" value="TFY52805.1"/>
    <property type="molecule type" value="Genomic_DNA"/>
</dbReference>
<evidence type="ECO:0000259" key="7">
    <source>
        <dbReference type="Pfam" id="PF22600"/>
    </source>
</evidence>
<dbReference type="SUPFAM" id="SSF81631">
    <property type="entry name" value="PAP/OAS1 substrate-binding domain"/>
    <property type="match status" value="1"/>
</dbReference>
<evidence type="ECO:0000256" key="4">
    <source>
        <dbReference type="ARBA" id="ARBA00022842"/>
    </source>
</evidence>
<protein>
    <recommendedName>
        <fullName evidence="2">polynucleotide adenylyltransferase</fullName>
        <ecNumber evidence="2">2.7.7.19</ecNumber>
    </recommendedName>
</protein>
<feature type="domain" description="PAP-associated" evidence="6">
    <location>
        <begin position="282"/>
        <end position="331"/>
    </location>
</feature>
<dbReference type="Proteomes" id="UP000298327">
    <property type="component" value="Unassembled WGS sequence"/>
</dbReference>
<name>A0A4Y9XRV6_9AGAM</name>
<accession>A0A4Y9XRV6</accession>
<dbReference type="PANTHER" id="PTHR23092">
    <property type="entry name" value="POLY(A) RNA POLYMERASE"/>
    <property type="match status" value="1"/>
</dbReference>
<dbReference type="PANTHER" id="PTHR23092:SF15">
    <property type="entry name" value="INACTIVE NON-CANONICAL POLY(A) RNA POLYMERASE PROTEIN TRF4-2-RELATED"/>
    <property type="match status" value="1"/>
</dbReference>
<sequence length="464" mass="51358">MSLLARIGASAQPALPAPPAGPAREAGEFVQGSSRPRGRKRKRMDREKEEEVLVPLEKQPLHTPWLKGLAVSENTSKEQRLHDEIVAFASYILPTQHEIRARDSLVSGIRSVLTRRFRNGTVNVYGSVSTNLCLPTGDIDLVVETPEIETAKEKGDALFQIRNMLSRAGLVSSIFVNTRPRVPVINMVSSANTGALHVDITINGADGVQAIDIIKGHLARMPALRTLILVLKALLEQHALHSAATSGLSSYALTSMVISMLQTNPMQRAAEVLEQPLESKSFGTLLLDFLKYYADDFPYETSCISVPSGGLVSKESKGWDDAAHAYKLAIECLVHPENDIAKATGKIRAVRELFRESRSALENADMEATKHNLLGTVLRLPQETIDYRERLRRLGTTSENRAPRAQDTSYGSQGTSYYGPRETSYRRSQPYHQDQDSRYPRARHALPPRPASSYSGPYPKRPRT</sequence>
<dbReference type="InterPro" id="IPR002058">
    <property type="entry name" value="PAP_assoc"/>
</dbReference>
<dbReference type="AlphaFoldDB" id="A0A4Y9XRV6"/>
<organism evidence="8 9">
    <name type="scientific">Dentipellis fragilis</name>
    <dbReference type="NCBI Taxonomy" id="205917"/>
    <lineage>
        <taxon>Eukaryota</taxon>
        <taxon>Fungi</taxon>
        <taxon>Dikarya</taxon>
        <taxon>Basidiomycota</taxon>
        <taxon>Agaricomycotina</taxon>
        <taxon>Agaricomycetes</taxon>
        <taxon>Russulales</taxon>
        <taxon>Hericiaceae</taxon>
        <taxon>Dentipellis</taxon>
    </lineage>
</organism>
<evidence type="ECO:0000313" key="9">
    <source>
        <dbReference type="Proteomes" id="UP000298327"/>
    </source>
</evidence>
<dbReference type="InterPro" id="IPR043519">
    <property type="entry name" value="NT_sf"/>
</dbReference>
<dbReference type="CDD" id="cd05402">
    <property type="entry name" value="NT_PAP_TUTase"/>
    <property type="match status" value="1"/>
</dbReference>
<feature type="compositionally biased region" description="Polar residues" evidence="5">
    <location>
        <begin position="395"/>
        <end position="416"/>
    </location>
</feature>
<dbReference type="Gene3D" id="3.30.460.10">
    <property type="entry name" value="Beta Polymerase, domain 2"/>
    <property type="match status" value="1"/>
</dbReference>
<feature type="region of interest" description="Disordered" evidence="5">
    <location>
        <begin position="1"/>
        <end position="51"/>
    </location>
</feature>
<dbReference type="GO" id="GO:0046872">
    <property type="term" value="F:metal ion binding"/>
    <property type="evidence" value="ECO:0007669"/>
    <property type="project" value="UniProtKB-KW"/>
</dbReference>
<dbReference type="GO" id="GO:0031123">
    <property type="term" value="P:RNA 3'-end processing"/>
    <property type="evidence" value="ECO:0007669"/>
    <property type="project" value="TreeGrafter"/>
</dbReference>
<feature type="region of interest" description="Disordered" evidence="5">
    <location>
        <begin position="393"/>
        <end position="464"/>
    </location>
</feature>
<dbReference type="GO" id="GO:0031499">
    <property type="term" value="C:TRAMP complex"/>
    <property type="evidence" value="ECO:0007669"/>
    <property type="project" value="TreeGrafter"/>
</dbReference>
<dbReference type="Pfam" id="PF22600">
    <property type="entry name" value="MTPAP-like_central"/>
    <property type="match status" value="1"/>
</dbReference>
<evidence type="ECO:0000256" key="3">
    <source>
        <dbReference type="ARBA" id="ARBA00022723"/>
    </source>
</evidence>
<keyword evidence="4" id="KW-0460">Magnesium</keyword>
<dbReference type="Gene3D" id="1.10.1410.10">
    <property type="match status" value="1"/>
</dbReference>
<dbReference type="InterPro" id="IPR045862">
    <property type="entry name" value="Trf4-like"/>
</dbReference>
<comment type="caution">
    <text evidence="8">The sequence shown here is derived from an EMBL/GenBank/DDBJ whole genome shotgun (WGS) entry which is preliminary data.</text>
</comment>
<dbReference type="OrthoDB" id="273917at2759"/>
<dbReference type="InterPro" id="IPR054708">
    <property type="entry name" value="MTPAP-like_central"/>
</dbReference>
<dbReference type="EC" id="2.7.7.19" evidence="2"/>
<dbReference type="SUPFAM" id="SSF81301">
    <property type="entry name" value="Nucleotidyltransferase"/>
    <property type="match status" value="1"/>
</dbReference>
<dbReference type="GO" id="GO:0005730">
    <property type="term" value="C:nucleolus"/>
    <property type="evidence" value="ECO:0007669"/>
    <property type="project" value="TreeGrafter"/>
</dbReference>
<dbReference type="GO" id="GO:0003729">
    <property type="term" value="F:mRNA binding"/>
    <property type="evidence" value="ECO:0007669"/>
    <property type="project" value="TreeGrafter"/>
</dbReference>
<keyword evidence="3" id="KW-0479">Metal-binding</keyword>
<dbReference type="GO" id="GO:1990817">
    <property type="term" value="F:poly(A) RNA polymerase activity"/>
    <property type="evidence" value="ECO:0007669"/>
    <property type="project" value="UniProtKB-EC"/>
</dbReference>
<keyword evidence="9" id="KW-1185">Reference proteome</keyword>
<evidence type="ECO:0000256" key="1">
    <source>
        <dbReference type="ARBA" id="ARBA00008593"/>
    </source>
</evidence>
<proteinExistence type="inferred from homology"/>
<comment type="similarity">
    <text evidence="1">Belongs to the DNA polymerase type-B-like family.</text>
</comment>
<evidence type="ECO:0000256" key="2">
    <source>
        <dbReference type="ARBA" id="ARBA00012388"/>
    </source>
</evidence>
<dbReference type="GO" id="GO:0010605">
    <property type="term" value="P:negative regulation of macromolecule metabolic process"/>
    <property type="evidence" value="ECO:0007669"/>
    <property type="project" value="UniProtKB-ARBA"/>
</dbReference>
<dbReference type="GO" id="GO:0043634">
    <property type="term" value="P:polyadenylation-dependent ncRNA catabolic process"/>
    <property type="evidence" value="ECO:0007669"/>
    <property type="project" value="TreeGrafter"/>
</dbReference>
<dbReference type="Pfam" id="PF03828">
    <property type="entry name" value="PAP_assoc"/>
    <property type="match status" value="1"/>
</dbReference>
<evidence type="ECO:0000256" key="5">
    <source>
        <dbReference type="SAM" id="MobiDB-lite"/>
    </source>
</evidence>
<feature type="domain" description="Poly(A) RNA polymerase mitochondrial-like central palm" evidence="7">
    <location>
        <begin position="81"/>
        <end position="215"/>
    </location>
</feature>
<dbReference type="STRING" id="205917.A0A4Y9XRV6"/>